<dbReference type="FunFam" id="3.90.228.10:FF:000010">
    <property type="entry name" value="Poly [ADP-ribose] polymerase"/>
    <property type="match status" value="1"/>
</dbReference>
<dbReference type="Pfam" id="PF17862">
    <property type="entry name" value="AAA_lid_3"/>
    <property type="match status" value="1"/>
</dbReference>
<dbReference type="PROSITE" id="PS50172">
    <property type="entry name" value="BRCT"/>
    <property type="match status" value="1"/>
</dbReference>
<dbReference type="InterPro" id="IPR036181">
    <property type="entry name" value="MIT_dom_sf"/>
</dbReference>
<feature type="domain" description="PARP catalytic" evidence="23">
    <location>
        <begin position="573"/>
        <end position="804"/>
    </location>
</feature>
<evidence type="ECO:0000256" key="5">
    <source>
        <dbReference type="ARBA" id="ARBA00006914"/>
    </source>
</evidence>
<keyword evidence="11" id="KW-0967">Endosome</keyword>
<evidence type="ECO:0000256" key="10">
    <source>
        <dbReference type="ARBA" id="ARBA00022741"/>
    </source>
</evidence>
<dbReference type="PROSITE" id="PS51059">
    <property type="entry name" value="PARP_CATALYTIC"/>
    <property type="match status" value="1"/>
</dbReference>
<evidence type="ECO:0000313" key="27">
    <source>
        <dbReference type="Proteomes" id="UP001408789"/>
    </source>
</evidence>
<feature type="compositionally biased region" description="Basic and acidic residues" evidence="21">
    <location>
        <begin position="11"/>
        <end position="32"/>
    </location>
</feature>
<dbReference type="GO" id="GO:0003950">
    <property type="term" value="F:NAD+ poly-ADP-ribosyltransferase activity"/>
    <property type="evidence" value="ECO:0007669"/>
    <property type="project" value="UniProtKB-UniRule"/>
</dbReference>
<dbReference type="GO" id="GO:1990404">
    <property type="term" value="F:NAD+-protein mono-ADP-ribosyltransferase activity"/>
    <property type="evidence" value="ECO:0007669"/>
    <property type="project" value="TreeGrafter"/>
</dbReference>
<dbReference type="InterPro" id="IPR004102">
    <property type="entry name" value="Poly(ADP-ribose)pol_reg_dom"/>
</dbReference>
<dbReference type="InterPro" id="IPR012982">
    <property type="entry name" value="PARP1-like_PADR1_Zn_ribbon"/>
</dbReference>
<dbReference type="SMART" id="SM00745">
    <property type="entry name" value="MIT"/>
    <property type="match status" value="1"/>
</dbReference>
<keyword evidence="8" id="KW-0548">Nucleotidyltransferase</keyword>
<dbReference type="InterPro" id="IPR003593">
    <property type="entry name" value="AAA+_ATPase"/>
</dbReference>
<feature type="compositionally biased region" description="Basic residues" evidence="21">
    <location>
        <begin position="1"/>
        <end position="10"/>
    </location>
</feature>
<evidence type="ECO:0000256" key="7">
    <source>
        <dbReference type="ARBA" id="ARBA00022679"/>
    </source>
</evidence>
<dbReference type="GO" id="GO:0016887">
    <property type="term" value="F:ATP hydrolysis activity"/>
    <property type="evidence" value="ECO:0007669"/>
    <property type="project" value="InterPro"/>
</dbReference>
<dbReference type="Pfam" id="PF05406">
    <property type="entry name" value="WGR"/>
    <property type="match status" value="1"/>
</dbReference>
<keyword evidence="10" id="KW-0547">Nucleotide-binding</keyword>
<keyword evidence="9" id="KW-0479">Metal-binding</keyword>
<dbReference type="SUPFAM" id="SSF56399">
    <property type="entry name" value="ADP-ribosylation"/>
    <property type="match status" value="1"/>
</dbReference>
<dbReference type="GO" id="GO:0005524">
    <property type="term" value="F:ATP binding"/>
    <property type="evidence" value="ECO:0007669"/>
    <property type="project" value="UniProtKB-KW"/>
</dbReference>
<evidence type="ECO:0000259" key="24">
    <source>
        <dbReference type="PROSITE" id="PS51060"/>
    </source>
</evidence>
<dbReference type="InterPro" id="IPR003960">
    <property type="entry name" value="ATPase_AAA_CS"/>
</dbReference>
<dbReference type="PROSITE" id="PS51977">
    <property type="entry name" value="WGR"/>
    <property type="match status" value="1"/>
</dbReference>
<dbReference type="SUPFAM" id="SSF116846">
    <property type="entry name" value="MIT domain"/>
    <property type="match status" value="1"/>
</dbReference>
<dbReference type="InterPro" id="IPR050800">
    <property type="entry name" value="ARTD/PARP"/>
</dbReference>
<dbReference type="PROSITE" id="PS51060">
    <property type="entry name" value="PARP_ALPHA_HD"/>
    <property type="match status" value="1"/>
</dbReference>
<dbReference type="SMART" id="SM00382">
    <property type="entry name" value="AAA"/>
    <property type="match status" value="1"/>
</dbReference>
<evidence type="ECO:0000256" key="2">
    <source>
        <dbReference type="ARBA" id="ARBA00000459"/>
    </source>
</evidence>
<feature type="domain" description="BRCT" evidence="22">
    <location>
        <begin position="178"/>
        <end position="270"/>
    </location>
</feature>
<evidence type="ECO:0000256" key="13">
    <source>
        <dbReference type="ARBA" id="ARBA00022771"/>
    </source>
</evidence>
<keyword evidence="15" id="KW-0067">ATP-binding</keyword>
<evidence type="ECO:0000256" key="11">
    <source>
        <dbReference type="ARBA" id="ARBA00022753"/>
    </source>
</evidence>
<comment type="subcellular location">
    <subcellularLocation>
        <location evidence="4">Endosome membrane</location>
        <topology evidence="4">Peripheral membrane protein</topology>
    </subcellularLocation>
    <subcellularLocation>
        <location evidence="3">Nucleus</location>
    </subcellularLocation>
</comment>
<dbReference type="Gene3D" id="3.40.50.10190">
    <property type="entry name" value="BRCT domain"/>
    <property type="match status" value="1"/>
</dbReference>
<evidence type="ECO:0000256" key="12">
    <source>
        <dbReference type="ARBA" id="ARBA00022765"/>
    </source>
</evidence>
<dbReference type="InterPro" id="IPR036930">
    <property type="entry name" value="WGR_dom_sf"/>
</dbReference>
<dbReference type="FunFam" id="1.20.58.80:FF:000007">
    <property type="entry name" value="Suppressor of K+ transport growth defect 1"/>
    <property type="match status" value="1"/>
</dbReference>
<accession>A0AAP0HDY4</accession>
<dbReference type="Gene3D" id="3.90.228.10">
    <property type="match status" value="1"/>
</dbReference>
<dbReference type="GO" id="GO:0070212">
    <property type="term" value="P:protein poly-ADP-ribosylation"/>
    <property type="evidence" value="ECO:0007669"/>
    <property type="project" value="TreeGrafter"/>
</dbReference>
<dbReference type="Pfam" id="PF00644">
    <property type="entry name" value="PARP"/>
    <property type="match status" value="1"/>
</dbReference>
<dbReference type="InterPro" id="IPR008893">
    <property type="entry name" value="WGR_domain"/>
</dbReference>
<dbReference type="Pfam" id="PF00533">
    <property type="entry name" value="BRCT"/>
    <property type="match status" value="1"/>
</dbReference>
<evidence type="ECO:0000259" key="23">
    <source>
        <dbReference type="PROSITE" id="PS51059"/>
    </source>
</evidence>
<evidence type="ECO:0000256" key="15">
    <source>
        <dbReference type="ARBA" id="ARBA00022840"/>
    </source>
</evidence>
<reference evidence="26 27" key="1">
    <citation type="submission" date="2024-04" db="EMBL/GenBank/DDBJ databases">
        <title>The reference genome of an endangered Asteraceae, Deinandra increscens subsp. villosa, native to the Central Coast of California.</title>
        <authorList>
            <person name="Guilliams M."/>
            <person name="Hasenstab-Lehman K."/>
            <person name="Meyer R."/>
            <person name="Mcevoy S."/>
        </authorList>
    </citation>
    <scope>NUCLEOTIDE SEQUENCE [LARGE SCALE GENOMIC DNA]</scope>
    <source>
        <tissue evidence="26">Leaf</tissue>
    </source>
</reference>
<evidence type="ECO:0000259" key="25">
    <source>
        <dbReference type="PROSITE" id="PS51977"/>
    </source>
</evidence>
<proteinExistence type="inferred from homology"/>
<evidence type="ECO:0000256" key="8">
    <source>
        <dbReference type="ARBA" id="ARBA00022695"/>
    </source>
</evidence>
<dbReference type="FunFam" id="1.20.142.10:FF:000004">
    <property type="entry name" value="Poly [ADP-ribose] polymerase"/>
    <property type="match status" value="1"/>
</dbReference>
<dbReference type="SUPFAM" id="SSF142921">
    <property type="entry name" value="WGR domain-like"/>
    <property type="match status" value="1"/>
</dbReference>
<feature type="domain" description="WGR" evidence="25">
    <location>
        <begin position="318"/>
        <end position="418"/>
    </location>
</feature>
<dbReference type="GO" id="GO:0006302">
    <property type="term" value="P:double-strand break repair"/>
    <property type="evidence" value="ECO:0007669"/>
    <property type="project" value="TreeGrafter"/>
</dbReference>
<evidence type="ECO:0000259" key="22">
    <source>
        <dbReference type="PROSITE" id="PS50172"/>
    </source>
</evidence>
<dbReference type="Pfam" id="PF04212">
    <property type="entry name" value="MIT"/>
    <property type="match status" value="1"/>
</dbReference>
<keyword evidence="17" id="KW-0539">Nucleus</keyword>
<keyword evidence="7 20" id="KW-0808">Transferase</keyword>
<dbReference type="CDD" id="cd17747">
    <property type="entry name" value="BRCT_PARP1"/>
    <property type="match status" value="1"/>
</dbReference>
<evidence type="ECO:0000256" key="3">
    <source>
        <dbReference type="ARBA" id="ARBA00004123"/>
    </source>
</evidence>
<comment type="catalytic activity">
    <reaction evidence="1">
        <text>L-aspartyl-[protein] + NAD(+) = 4-O-(ADP-D-ribosyl)-L-aspartyl-[protein] + nicotinamide</text>
        <dbReference type="Rhea" id="RHEA:54424"/>
        <dbReference type="Rhea" id="RHEA-COMP:9867"/>
        <dbReference type="Rhea" id="RHEA-COMP:13832"/>
        <dbReference type="ChEBI" id="CHEBI:17154"/>
        <dbReference type="ChEBI" id="CHEBI:29961"/>
        <dbReference type="ChEBI" id="CHEBI:57540"/>
        <dbReference type="ChEBI" id="CHEBI:138102"/>
    </reaction>
</comment>
<dbReference type="Pfam" id="PF00004">
    <property type="entry name" value="AAA"/>
    <property type="match status" value="1"/>
</dbReference>
<keyword evidence="13" id="KW-0863">Zinc-finger</keyword>
<keyword evidence="14" id="KW-0862">Zinc</keyword>
<dbReference type="GO" id="GO:0010008">
    <property type="term" value="C:endosome membrane"/>
    <property type="evidence" value="ECO:0007669"/>
    <property type="project" value="UniProtKB-SubCell"/>
</dbReference>
<dbReference type="Proteomes" id="UP001408789">
    <property type="component" value="Unassembled WGS sequence"/>
</dbReference>
<dbReference type="EC" id="2.4.2.-" evidence="20"/>
<evidence type="ECO:0000256" key="6">
    <source>
        <dbReference type="ARBA" id="ARBA00022676"/>
    </source>
</evidence>
<sequence>MQVHGSRSHSHPGDEEKKLIKTRKQKAEKQQDQHNQQSKKPKPEETINGENAVTEFDRFRMTTSQHLSVQQMREILEANNVDASGPDDATVVARCQDMMFYGGLSECPVCGGALDCIGQYYTCNGSYSEWSTCTFTTRDPPRLDEPIKFPDFVKESIISDLLMKFQDPKGRPKRELKANDKPFSGMLVSLSGRLTHTHQYWKSKIEKHGGKVANHVIGVTCLVVSPSERDRGGSSKVTEALERGIPVVREAWLSDSIEKQEPQPLDAYDVVSDLAVDGKGIPWDMQDPSQEALESLNAEIKMYGKRGVHKDSKLDKEGGVILEKDGILYNCAFSISDRGRKLNEFCVMQLIMVPENRLHLYFKKGKVGADPRAEERVEERENVDDAIKEFAKLFEELTGNEFEPWEREKKIQKKAQKFFPIDMDDGYDVRYGGLALRQLGAAAAHCQLDPMVANFMKVLCGQEIYRYALMELGHDAPDLPVAMLTDMHIKRCEETLLESIEKLMNTKESEQKSDALWSDFSQRWFTLLHSTRPFMFKDYQDLAEHAASALETVRDINVASRIIEDMSGATIDDPLFDRYKKLGCTISPLEKESDDYSMILKYLEKTYEPVKVGEISYGVSVENIFQVEVSAGPSYNEIKKLPNKVLLWCGTRSSNLLRHLHKGFLPAICTLPVSGYMFGRAIVCSDAAAEAARFGYTAVDRSEGFLVLAVASLGDEITEVTSPPEDSKSLEDKKAGVMGLGRKKTDEKEHFVWKDDIKVPCGSLVASEHKDSILEFNEYAVYDPKQVSIRFLVGVKFEEQDVVYEEADSAGADAPVDNFKQQAIEYVKQAVQEDHAGNYAKAFPLYMNALEYFKTHLKYEKDPKILEAITGKFNEYLQRAEEIRIVLDDRVAGPVVTSGLQSAIVGEKPDVKWSDVVGVESAKQALQEAVILPIKFSQFFTGKRQPWRSFLLYGPPGTGKSYLAKAVAAESGSTFFRARESAPSIIFIDEIDSLCGQLNESGASRSIKTEILVQMQGVGANDDKVLVLAATNTPYSLDQAIRKRFDKCIYIPLPDLRARQHIFKVHLGDTPSNLNESDFESLARKTEGFSGSDIAVCVKDALYEPLRKTQDAMFFVKKKDDFFPKEEKNKDLWVPCGPEQPGAVKTTMQELAAKGLAERISIPPVTRTDFDKVLTRQKPTISKSELEVHERFTKEFGEEG</sequence>
<dbReference type="SUPFAM" id="SSF52113">
    <property type="entry name" value="BRCT domain"/>
    <property type="match status" value="1"/>
</dbReference>
<dbReference type="CDD" id="cd02678">
    <property type="entry name" value="MIT_VPS4"/>
    <property type="match status" value="1"/>
</dbReference>
<evidence type="ECO:0000256" key="16">
    <source>
        <dbReference type="ARBA" id="ARBA00023027"/>
    </source>
</evidence>
<keyword evidence="16 20" id="KW-0520">NAD</keyword>
<dbReference type="Pfam" id="PF08063">
    <property type="entry name" value="Zn_ribbon_PADR1"/>
    <property type="match status" value="1"/>
</dbReference>
<dbReference type="InterPro" id="IPR007330">
    <property type="entry name" value="MIT_dom"/>
</dbReference>
<protein>
    <recommendedName>
        <fullName evidence="20">Poly [ADP-ribose] polymerase</fullName>
        <shortName evidence="20">PARP</shortName>
        <ecNumber evidence="20">2.4.2.-</ecNumber>
    </recommendedName>
</protein>
<keyword evidence="27" id="KW-1185">Reference proteome</keyword>
<dbReference type="Pfam" id="PF21728">
    <property type="entry name" value="PADR1_N"/>
    <property type="match status" value="1"/>
</dbReference>
<dbReference type="PROSITE" id="PS00674">
    <property type="entry name" value="AAA"/>
    <property type="match status" value="1"/>
</dbReference>
<dbReference type="PANTHER" id="PTHR10459:SF106">
    <property type="entry name" value="PROTEIN ADP-RIBOSYLTRANSFERASE PARP3"/>
    <property type="match status" value="1"/>
</dbReference>
<evidence type="ECO:0000256" key="20">
    <source>
        <dbReference type="RuleBase" id="RU362114"/>
    </source>
</evidence>
<keyword evidence="12" id="KW-0013">ADP-ribosylation</keyword>
<keyword evidence="6 20" id="KW-0328">Glycosyltransferase</keyword>
<dbReference type="InterPro" id="IPR036420">
    <property type="entry name" value="BRCT_dom_sf"/>
</dbReference>
<dbReference type="GO" id="GO:0005730">
    <property type="term" value="C:nucleolus"/>
    <property type="evidence" value="ECO:0007669"/>
    <property type="project" value="TreeGrafter"/>
</dbReference>
<organism evidence="26 27">
    <name type="scientific">Deinandra increscens subsp. villosa</name>
    <dbReference type="NCBI Taxonomy" id="3103831"/>
    <lineage>
        <taxon>Eukaryota</taxon>
        <taxon>Viridiplantae</taxon>
        <taxon>Streptophyta</taxon>
        <taxon>Embryophyta</taxon>
        <taxon>Tracheophyta</taxon>
        <taxon>Spermatophyta</taxon>
        <taxon>Magnoliopsida</taxon>
        <taxon>eudicotyledons</taxon>
        <taxon>Gunneridae</taxon>
        <taxon>Pentapetalae</taxon>
        <taxon>asterids</taxon>
        <taxon>campanulids</taxon>
        <taxon>Asterales</taxon>
        <taxon>Asteraceae</taxon>
        <taxon>Asteroideae</taxon>
        <taxon>Heliantheae alliance</taxon>
        <taxon>Madieae</taxon>
        <taxon>Madiinae</taxon>
        <taxon>Deinandra</taxon>
    </lineage>
</organism>
<dbReference type="InterPro" id="IPR049296">
    <property type="entry name" value="PARP1-like_PADR1_N"/>
</dbReference>
<dbReference type="Gene3D" id="1.20.58.80">
    <property type="entry name" value="Phosphotransferase system, lactose/cellobiose-type IIA subunit"/>
    <property type="match status" value="1"/>
</dbReference>
<dbReference type="Gene3D" id="3.90.640.80">
    <property type="match status" value="1"/>
</dbReference>
<dbReference type="CDD" id="cd01437">
    <property type="entry name" value="parp_like"/>
    <property type="match status" value="1"/>
</dbReference>
<dbReference type="Pfam" id="PF02877">
    <property type="entry name" value="PARP_reg"/>
    <property type="match status" value="1"/>
</dbReference>
<comment type="catalytic activity">
    <reaction evidence="2">
        <text>L-glutamyl-[protein] + NAD(+) = 5-O-(ADP-D-ribosyl)-L-glutamyl-[protein] + nicotinamide</text>
        <dbReference type="Rhea" id="RHEA:58224"/>
        <dbReference type="Rhea" id="RHEA-COMP:10208"/>
        <dbReference type="Rhea" id="RHEA-COMP:15089"/>
        <dbReference type="ChEBI" id="CHEBI:17154"/>
        <dbReference type="ChEBI" id="CHEBI:29973"/>
        <dbReference type="ChEBI" id="CHEBI:57540"/>
        <dbReference type="ChEBI" id="CHEBI:142540"/>
    </reaction>
</comment>
<dbReference type="InterPro" id="IPR041569">
    <property type="entry name" value="AAA_lid_3"/>
</dbReference>
<dbReference type="SUPFAM" id="SSF52540">
    <property type="entry name" value="P-loop containing nucleoside triphosphate hydrolases"/>
    <property type="match status" value="1"/>
</dbReference>
<evidence type="ECO:0000256" key="1">
    <source>
        <dbReference type="ARBA" id="ARBA00000438"/>
    </source>
</evidence>
<comment type="caution">
    <text evidence="26">The sequence shown here is derived from an EMBL/GenBank/DDBJ whole genome shotgun (WGS) entry which is preliminary data.</text>
</comment>
<dbReference type="AlphaFoldDB" id="A0AAP0HDY4"/>
<evidence type="ECO:0000256" key="4">
    <source>
        <dbReference type="ARBA" id="ARBA00004481"/>
    </source>
</evidence>
<dbReference type="SUPFAM" id="SSF47587">
    <property type="entry name" value="Domain of poly(ADP-ribose) polymerase"/>
    <property type="match status" value="1"/>
</dbReference>
<evidence type="ECO:0000256" key="17">
    <source>
        <dbReference type="ARBA" id="ARBA00023242"/>
    </source>
</evidence>
<comment type="similarity">
    <text evidence="18">Belongs to the ARTD/PARP family.</text>
</comment>
<name>A0AAP0HDY4_9ASTR</name>
<dbReference type="InterPro" id="IPR001357">
    <property type="entry name" value="BRCT_dom"/>
</dbReference>
<dbReference type="InterPro" id="IPR015415">
    <property type="entry name" value="Spast_Vps4_C"/>
</dbReference>
<dbReference type="Gene3D" id="1.10.8.60">
    <property type="match status" value="1"/>
</dbReference>
<dbReference type="PANTHER" id="PTHR10459">
    <property type="entry name" value="DNA LIGASE"/>
    <property type="match status" value="1"/>
</dbReference>
<dbReference type="PROSITE" id="PS52007">
    <property type="entry name" value="PADR1"/>
    <property type="match status" value="1"/>
</dbReference>
<feature type="region of interest" description="Disordered" evidence="21">
    <location>
        <begin position="1"/>
        <end position="50"/>
    </location>
</feature>
<dbReference type="EMBL" id="JBCNJP010000003">
    <property type="protein sequence ID" value="KAK9079155.1"/>
    <property type="molecule type" value="Genomic_DNA"/>
</dbReference>
<comment type="function">
    <text evidence="19">Involved in the base excision repair (BER) pathway, by catalyzing the poly(ADP-ribosyl)ation of a limited number of acceptor proteins involved in chromatin architecture and in DNA metabolism. This modification follows DNA damages and appears as an obligatory step in a detection/signaling pathway leading to the reparation of DNA strand breaks.</text>
</comment>
<dbReference type="InterPro" id="IPR045253">
    <property type="entry name" value="VPS4_MIT"/>
</dbReference>
<dbReference type="InterPro" id="IPR036616">
    <property type="entry name" value="Poly(ADP-ribose)pol_reg_dom_sf"/>
</dbReference>
<dbReference type="GO" id="GO:0008270">
    <property type="term" value="F:zinc ion binding"/>
    <property type="evidence" value="ECO:0007669"/>
    <property type="project" value="UniProtKB-KW"/>
</dbReference>
<dbReference type="InterPro" id="IPR003959">
    <property type="entry name" value="ATPase_AAA_core"/>
</dbReference>
<dbReference type="FunFam" id="1.10.8.60:FF:000015">
    <property type="entry name" value="vacuolar protein sorting-associated protein 4A"/>
    <property type="match status" value="1"/>
</dbReference>
<dbReference type="Pfam" id="PF09336">
    <property type="entry name" value="Vps4_C"/>
    <property type="match status" value="1"/>
</dbReference>
<evidence type="ECO:0000256" key="21">
    <source>
        <dbReference type="SAM" id="MobiDB-lite"/>
    </source>
</evidence>
<evidence type="ECO:0000256" key="14">
    <source>
        <dbReference type="ARBA" id="ARBA00022833"/>
    </source>
</evidence>
<dbReference type="GO" id="GO:0016779">
    <property type="term" value="F:nucleotidyltransferase activity"/>
    <property type="evidence" value="ECO:0007669"/>
    <property type="project" value="UniProtKB-KW"/>
</dbReference>
<dbReference type="InterPro" id="IPR027417">
    <property type="entry name" value="P-loop_NTPase"/>
</dbReference>
<evidence type="ECO:0000256" key="9">
    <source>
        <dbReference type="ARBA" id="ARBA00022723"/>
    </source>
</evidence>
<dbReference type="InterPro" id="IPR012317">
    <property type="entry name" value="Poly(ADP-ribose)pol_cat_dom"/>
</dbReference>
<evidence type="ECO:0000256" key="19">
    <source>
        <dbReference type="ARBA" id="ARBA00024945"/>
    </source>
</evidence>
<dbReference type="SMART" id="SM00773">
    <property type="entry name" value="WGR"/>
    <property type="match status" value="1"/>
</dbReference>
<dbReference type="SMART" id="SM00292">
    <property type="entry name" value="BRCT"/>
    <property type="match status" value="1"/>
</dbReference>
<dbReference type="Gene3D" id="1.20.142.10">
    <property type="entry name" value="Poly(ADP-ribose) polymerase, regulatory domain"/>
    <property type="match status" value="1"/>
</dbReference>
<evidence type="ECO:0000313" key="26">
    <source>
        <dbReference type="EMBL" id="KAK9079155.1"/>
    </source>
</evidence>
<feature type="domain" description="PARP alpha-helical" evidence="24">
    <location>
        <begin position="445"/>
        <end position="564"/>
    </location>
</feature>
<comment type="similarity">
    <text evidence="5">Belongs to the AAA ATPase family.</text>
</comment>
<evidence type="ECO:0000256" key="18">
    <source>
        <dbReference type="ARBA" id="ARBA00024347"/>
    </source>
</evidence>
<dbReference type="Gene3D" id="3.40.50.300">
    <property type="entry name" value="P-loop containing nucleotide triphosphate hydrolases"/>
    <property type="match status" value="2"/>
</dbReference>
<dbReference type="SMART" id="SM01335">
    <property type="entry name" value="PADR1"/>
    <property type="match status" value="1"/>
</dbReference>
<gene>
    <name evidence="26" type="ORF">SSX86_000825</name>
</gene>